<evidence type="ECO:0000256" key="9">
    <source>
        <dbReference type="ARBA" id="ARBA00023136"/>
    </source>
</evidence>
<dbReference type="PANTHER" id="PTHR38831:SF1">
    <property type="entry name" value="TYPE II SECRETION SYSTEM PROTEIN K-RELATED"/>
    <property type="match status" value="1"/>
</dbReference>
<evidence type="ECO:0000256" key="7">
    <source>
        <dbReference type="ARBA" id="ARBA00022927"/>
    </source>
</evidence>
<dbReference type="EMBL" id="JAJUBC010000044">
    <property type="protein sequence ID" value="MDD1796171.1"/>
    <property type="molecule type" value="Genomic_DNA"/>
</dbReference>
<evidence type="ECO:0000256" key="6">
    <source>
        <dbReference type="ARBA" id="ARBA00022692"/>
    </source>
</evidence>
<evidence type="ECO:0000256" key="3">
    <source>
        <dbReference type="ARBA" id="ARBA00022448"/>
    </source>
</evidence>
<dbReference type="PANTHER" id="PTHR38831">
    <property type="entry name" value="TYPE II SECRETION SYSTEM PROTEIN K"/>
    <property type="match status" value="1"/>
</dbReference>
<keyword evidence="3 10" id="KW-0813">Transport</keyword>
<dbReference type="PIRSF" id="PIRSF002786">
    <property type="entry name" value="XcpX"/>
    <property type="match status" value="1"/>
</dbReference>
<feature type="domain" description="T2SS protein K first SAM-like" evidence="12">
    <location>
        <begin position="107"/>
        <end position="216"/>
    </location>
</feature>
<dbReference type="Gene3D" id="3.30.1300.30">
    <property type="entry name" value="GSPII I/J protein-like"/>
    <property type="match status" value="1"/>
</dbReference>
<dbReference type="InterPro" id="IPR005628">
    <property type="entry name" value="GspK"/>
</dbReference>
<dbReference type="InterPro" id="IPR038072">
    <property type="entry name" value="GspK_central_sf"/>
</dbReference>
<evidence type="ECO:0000256" key="8">
    <source>
        <dbReference type="ARBA" id="ARBA00022989"/>
    </source>
</evidence>
<evidence type="ECO:0000259" key="11">
    <source>
        <dbReference type="Pfam" id="PF03934"/>
    </source>
</evidence>
<dbReference type="Proteomes" id="UP001149400">
    <property type="component" value="Unassembled WGS sequence"/>
</dbReference>
<keyword evidence="6" id="KW-0812">Transmembrane</keyword>
<dbReference type="SUPFAM" id="SSF158544">
    <property type="entry name" value="GspK insert domain-like"/>
    <property type="match status" value="2"/>
</dbReference>
<evidence type="ECO:0000256" key="10">
    <source>
        <dbReference type="PIRNR" id="PIRNR002786"/>
    </source>
</evidence>
<evidence type="ECO:0000313" key="13">
    <source>
        <dbReference type="EMBL" id="MDD1796171.1"/>
    </source>
</evidence>
<keyword evidence="8" id="KW-1133">Transmembrane helix</keyword>
<name>A0ABT5R7D4_9GAMM</name>
<keyword evidence="5 10" id="KW-0997">Cell inner membrane</keyword>
<dbReference type="InterPro" id="IPR049179">
    <property type="entry name" value="T2SSK_SAM-like_2nd"/>
</dbReference>
<evidence type="ECO:0000256" key="1">
    <source>
        <dbReference type="ARBA" id="ARBA00004533"/>
    </source>
</evidence>
<dbReference type="Pfam" id="PF21687">
    <property type="entry name" value="T2SSK_1st"/>
    <property type="match status" value="1"/>
</dbReference>
<dbReference type="NCBIfam" id="NF037980">
    <property type="entry name" value="T2SS_GspK"/>
    <property type="match status" value="1"/>
</dbReference>
<evidence type="ECO:0000256" key="4">
    <source>
        <dbReference type="ARBA" id="ARBA00022475"/>
    </source>
</evidence>
<dbReference type="Pfam" id="PF03934">
    <property type="entry name" value="T2SSK"/>
    <property type="match status" value="1"/>
</dbReference>
<evidence type="ECO:0000256" key="2">
    <source>
        <dbReference type="ARBA" id="ARBA00007246"/>
    </source>
</evidence>
<dbReference type="Gene3D" id="1.10.40.60">
    <property type="entry name" value="EpsJ-like"/>
    <property type="match status" value="2"/>
</dbReference>
<dbReference type="SUPFAM" id="SSF54523">
    <property type="entry name" value="Pili subunits"/>
    <property type="match status" value="1"/>
</dbReference>
<keyword evidence="7" id="KW-0653">Protein transport</keyword>
<keyword evidence="4 10" id="KW-1003">Cell membrane</keyword>
<proteinExistence type="inferred from homology"/>
<gene>
    <name evidence="13" type="primary">gspK</name>
    <name evidence="13" type="ORF">LRP50_23905</name>
</gene>
<comment type="similarity">
    <text evidence="2 10">Belongs to the GSP K family.</text>
</comment>
<feature type="domain" description="T2SS protein K second SAM-like" evidence="11">
    <location>
        <begin position="222"/>
        <end position="290"/>
    </location>
</feature>
<keyword evidence="14" id="KW-1185">Reference proteome</keyword>
<evidence type="ECO:0000313" key="14">
    <source>
        <dbReference type="Proteomes" id="UP001149400"/>
    </source>
</evidence>
<organism evidence="13 14">
    <name type="scientific">Enterovibrio gelatinilyticus</name>
    <dbReference type="NCBI Taxonomy" id="2899819"/>
    <lineage>
        <taxon>Bacteria</taxon>
        <taxon>Pseudomonadati</taxon>
        <taxon>Pseudomonadota</taxon>
        <taxon>Gammaproteobacteria</taxon>
        <taxon>Vibrionales</taxon>
        <taxon>Vibrionaceae</taxon>
        <taxon>Enterovibrio</taxon>
    </lineage>
</organism>
<dbReference type="InterPro" id="IPR045584">
    <property type="entry name" value="Pilin-like"/>
</dbReference>
<sequence>MIMKTHGRQSQRGVALLVVLLIMALMTMVSVNMASRMFVNFDRAESQIRYQQAYWYAQSVESLARFGLEESFGDDDTVTLSQPWAVRDQIYPLDGGQATGNVYDRQACFNVNGLRDIKPTENGTNPALVIALQQLIESQDIDSFEAETVAAATWEYIDINTNVQSPLGVEDSEYEARPIPHVAPNGLIADISEWRAINGVTREIYEKVSPLLCAIPSNKLVVNINTLTEEDAPILTALLHPNLSEDQAKQLINERNAVDGWKDIASFIAEPVLSGLSDEDKEKLQKNLDVRSRYFELDTEITLDSTSLRLRALLQRDDNGTVTVVRRRFGGMSERDPDNKA</sequence>
<comment type="subcellular location">
    <subcellularLocation>
        <location evidence="1 10">Cell inner membrane</location>
    </subcellularLocation>
</comment>
<keyword evidence="9 10" id="KW-0472">Membrane</keyword>
<accession>A0ABT5R7D4</accession>
<protein>
    <recommendedName>
        <fullName evidence="10">Type II secretion system protein K</fullName>
    </recommendedName>
</protein>
<comment type="caution">
    <text evidence="13">The sequence shown here is derived from an EMBL/GenBank/DDBJ whole genome shotgun (WGS) entry which is preliminary data.</text>
</comment>
<dbReference type="InterPro" id="IPR049031">
    <property type="entry name" value="T2SSK_SAM-like_1st"/>
</dbReference>
<evidence type="ECO:0000256" key="5">
    <source>
        <dbReference type="ARBA" id="ARBA00022519"/>
    </source>
</evidence>
<reference evidence="13" key="1">
    <citation type="submission" date="2021-12" db="EMBL/GenBank/DDBJ databases">
        <title>Enterovibrio ZSDZ35 sp. nov. and Enterovibrio ZSDZ42 sp. nov., isolated from coastal seawater in Qingdao.</title>
        <authorList>
            <person name="Zhang P."/>
        </authorList>
    </citation>
    <scope>NUCLEOTIDE SEQUENCE</scope>
    <source>
        <strain evidence="13">ZSDZ42</strain>
    </source>
</reference>
<evidence type="ECO:0000259" key="12">
    <source>
        <dbReference type="Pfam" id="PF21687"/>
    </source>
</evidence>
<dbReference type="RefSeq" id="WP_274166930.1">
    <property type="nucleotide sequence ID" value="NZ_JAJUBC010000044.1"/>
</dbReference>